<sequence>MIRTRLLVCSRYISGTCTSLNFPYNSLNLCPFLASAL</sequence>
<evidence type="ECO:0000313" key="1">
    <source>
        <dbReference type="EMBL" id="JAD92533.1"/>
    </source>
</evidence>
<dbReference type="EMBL" id="GBRH01205362">
    <property type="protein sequence ID" value="JAD92533.1"/>
    <property type="molecule type" value="Transcribed_RNA"/>
</dbReference>
<reference evidence="1" key="1">
    <citation type="submission" date="2014-09" db="EMBL/GenBank/DDBJ databases">
        <authorList>
            <person name="Magalhaes I.L.F."/>
            <person name="Oliveira U."/>
            <person name="Santos F.R."/>
            <person name="Vidigal T.H.D.A."/>
            <person name="Brescovit A.D."/>
            <person name="Santos A.J."/>
        </authorList>
    </citation>
    <scope>NUCLEOTIDE SEQUENCE</scope>
    <source>
        <tissue evidence="1">Shoot tissue taken approximately 20 cm above the soil surface</tissue>
    </source>
</reference>
<reference evidence="1" key="2">
    <citation type="journal article" date="2015" name="Data Brief">
        <title>Shoot transcriptome of the giant reed, Arundo donax.</title>
        <authorList>
            <person name="Barrero R.A."/>
            <person name="Guerrero F.D."/>
            <person name="Moolhuijzen P."/>
            <person name="Goolsby J.A."/>
            <person name="Tidwell J."/>
            <person name="Bellgard S.E."/>
            <person name="Bellgard M.I."/>
        </authorList>
    </citation>
    <scope>NUCLEOTIDE SEQUENCE</scope>
    <source>
        <tissue evidence="1">Shoot tissue taken approximately 20 cm above the soil surface</tissue>
    </source>
</reference>
<proteinExistence type="predicted"/>
<protein>
    <submittedName>
        <fullName evidence="1">Uncharacterized protein</fullName>
    </submittedName>
</protein>
<name>A0A0A9E0M2_ARUDO</name>
<dbReference type="AlphaFoldDB" id="A0A0A9E0M2"/>
<organism evidence="1">
    <name type="scientific">Arundo donax</name>
    <name type="common">Giant reed</name>
    <name type="synonym">Donax arundinaceus</name>
    <dbReference type="NCBI Taxonomy" id="35708"/>
    <lineage>
        <taxon>Eukaryota</taxon>
        <taxon>Viridiplantae</taxon>
        <taxon>Streptophyta</taxon>
        <taxon>Embryophyta</taxon>
        <taxon>Tracheophyta</taxon>
        <taxon>Spermatophyta</taxon>
        <taxon>Magnoliopsida</taxon>
        <taxon>Liliopsida</taxon>
        <taxon>Poales</taxon>
        <taxon>Poaceae</taxon>
        <taxon>PACMAD clade</taxon>
        <taxon>Arundinoideae</taxon>
        <taxon>Arundineae</taxon>
        <taxon>Arundo</taxon>
    </lineage>
</organism>
<accession>A0A0A9E0M2</accession>